<dbReference type="AlphaFoldDB" id="A0A9P6KPA9"/>
<comment type="caution">
    <text evidence="2">The sequence shown here is derived from an EMBL/GenBank/DDBJ whole genome shotgun (WGS) entry which is preliminary data.</text>
</comment>
<feature type="region of interest" description="Disordered" evidence="1">
    <location>
        <begin position="123"/>
        <end position="144"/>
    </location>
</feature>
<dbReference type="EMBL" id="WJXW01000008">
    <property type="protein sequence ID" value="KAF9733586.1"/>
    <property type="molecule type" value="Genomic_DNA"/>
</dbReference>
<feature type="compositionally biased region" description="Basic and acidic residues" evidence="1">
    <location>
        <begin position="64"/>
        <end position="77"/>
    </location>
</feature>
<proteinExistence type="predicted"/>
<feature type="compositionally biased region" description="Low complexity" evidence="1">
    <location>
        <begin position="44"/>
        <end position="59"/>
    </location>
</feature>
<name>A0A9P6KPA9_9PLEO</name>
<sequence>MPSQQDGASPFKDKSIYSLHSSTTNTLVPSAWDSSATLWPPSPSAASQSRPRSASPKPSFWQKLKADNEERKQKERQNVSAKEATKITGYGGEDKPYAYSEGAVMELLMNGYVDPKIKKSREEAKRLADTGKRYDSADTGKKES</sequence>
<feature type="region of interest" description="Disordered" evidence="1">
    <location>
        <begin position="32"/>
        <end position="97"/>
    </location>
</feature>
<organism evidence="2 3">
    <name type="scientific">Paraphaeosphaeria minitans</name>
    <dbReference type="NCBI Taxonomy" id="565426"/>
    <lineage>
        <taxon>Eukaryota</taxon>
        <taxon>Fungi</taxon>
        <taxon>Dikarya</taxon>
        <taxon>Ascomycota</taxon>
        <taxon>Pezizomycotina</taxon>
        <taxon>Dothideomycetes</taxon>
        <taxon>Pleosporomycetidae</taxon>
        <taxon>Pleosporales</taxon>
        <taxon>Massarineae</taxon>
        <taxon>Didymosphaeriaceae</taxon>
        <taxon>Paraphaeosphaeria</taxon>
    </lineage>
</organism>
<protein>
    <submittedName>
        <fullName evidence="2">Uncharacterized protein</fullName>
    </submittedName>
</protein>
<evidence type="ECO:0000313" key="2">
    <source>
        <dbReference type="EMBL" id="KAF9733586.1"/>
    </source>
</evidence>
<evidence type="ECO:0000256" key="1">
    <source>
        <dbReference type="SAM" id="MobiDB-lite"/>
    </source>
</evidence>
<keyword evidence="3" id="KW-1185">Reference proteome</keyword>
<gene>
    <name evidence="2" type="ORF">PMIN01_07929</name>
</gene>
<dbReference type="OrthoDB" id="10367530at2759"/>
<evidence type="ECO:0000313" key="3">
    <source>
        <dbReference type="Proteomes" id="UP000756921"/>
    </source>
</evidence>
<reference evidence="2" key="1">
    <citation type="journal article" date="2020" name="Mol. Plant Microbe Interact.">
        <title>Genome Sequence of the Biocontrol Agent Coniothyrium minitans strain Conio (IMI 134523).</title>
        <authorList>
            <person name="Patel D."/>
            <person name="Shittu T.A."/>
            <person name="Baroncelli R."/>
            <person name="Muthumeenakshi S."/>
            <person name="Osborne T.H."/>
            <person name="Janganan T.K."/>
            <person name="Sreenivasaprasad S."/>
        </authorList>
    </citation>
    <scope>NUCLEOTIDE SEQUENCE</scope>
    <source>
        <strain evidence="2">Conio</strain>
    </source>
</reference>
<dbReference type="Proteomes" id="UP000756921">
    <property type="component" value="Unassembled WGS sequence"/>
</dbReference>
<accession>A0A9P6KPA9</accession>